<organism evidence="2 3">
    <name type="scientific">Rousettus aegyptiacus</name>
    <name type="common">Egyptian fruit bat</name>
    <name type="synonym">Pteropus aegyptiacus</name>
    <dbReference type="NCBI Taxonomy" id="9407"/>
    <lineage>
        <taxon>Eukaryota</taxon>
        <taxon>Metazoa</taxon>
        <taxon>Chordata</taxon>
        <taxon>Craniata</taxon>
        <taxon>Vertebrata</taxon>
        <taxon>Euteleostomi</taxon>
        <taxon>Mammalia</taxon>
        <taxon>Eutheria</taxon>
        <taxon>Laurasiatheria</taxon>
        <taxon>Chiroptera</taxon>
        <taxon>Yinpterochiroptera</taxon>
        <taxon>Pteropodoidea</taxon>
        <taxon>Pteropodidae</taxon>
        <taxon>Rousettinae</taxon>
        <taxon>Rousettus</taxon>
    </lineage>
</organism>
<reference evidence="2 3" key="1">
    <citation type="journal article" date="2020" name="Nature">
        <title>Six reference-quality genomes reveal evolution of bat adaptations.</title>
        <authorList>
            <person name="Jebb D."/>
            <person name="Huang Z."/>
            <person name="Pippel M."/>
            <person name="Hughes G.M."/>
            <person name="Lavrichenko K."/>
            <person name="Devanna P."/>
            <person name="Winkler S."/>
            <person name="Jermiin L.S."/>
            <person name="Skirmuntt E.C."/>
            <person name="Katzourakis A."/>
            <person name="Burkitt-Gray L."/>
            <person name="Ray D.A."/>
            <person name="Sullivan K.A.M."/>
            <person name="Roscito J.G."/>
            <person name="Kirilenko B.M."/>
            <person name="Davalos L.M."/>
            <person name="Corthals A.P."/>
            <person name="Power M.L."/>
            <person name="Jones G."/>
            <person name="Ransome R.D."/>
            <person name="Dechmann D.K.N."/>
            <person name="Locatelli A.G."/>
            <person name="Puechmaille S.J."/>
            <person name="Fedrigo O."/>
            <person name="Jarvis E.D."/>
            <person name="Hiller M."/>
            <person name="Vernes S.C."/>
            <person name="Myers E.W."/>
            <person name="Teeling E.C."/>
        </authorList>
    </citation>
    <scope>NUCLEOTIDE SEQUENCE [LARGE SCALE GENOMIC DNA]</scope>
    <source>
        <strain evidence="2">MRouAeg1</strain>
        <tissue evidence="2">Muscle</tissue>
    </source>
</reference>
<evidence type="ECO:0000313" key="3">
    <source>
        <dbReference type="Proteomes" id="UP000593571"/>
    </source>
</evidence>
<evidence type="ECO:0000256" key="1">
    <source>
        <dbReference type="SAM" id="MobiDB-lite"/>
    </source>
</evidence>
<protein>
    <submittedName>
        <fullName evidence="2">Uncharacterized protein</fullName>
    </submittedName>
</protein>
<name>A0A7J8BDZ1_ROUAE</name>
<accession>A0A7J8BDZ1</accession>
<gene>
    <name evidence="2" type="ORF">HJG63_009715</name>
</gene>
<feature type="region of interest" description="Disordered" evidence="1">
    <location>
        <begin position="81"/>
        <end position="122"/>
    </location>
</feature>
<dbReference type="AlphaFoldDB" id="A0A7J8BDZ1"/>
<sequence>MLPSHGVVGLFCVRPALTWDSLSTRTIGPTSSLPSLTARLSHHPLSLSFFLGRLSRGLLPQPGPRHLHLPGGEHIHAVQPPAKPFQRRKKWPHLPRHADRLRRHQRGRPHRREEQGIWSVSA</sequence>
<feature type="compositionally biased region" description="Basic residues" evidence="1">
    <location>
        <begin position="85"/>
        <end position="110"/>
    </location>
</feature>
<dbReference type="Proteomes" id="UP000593571">
    <property type="component" value="Unassembled WGS sequence"/>
</dbReference>
<comment type="caution">
    <text evidence="2">The sequence shown here is derived from an EMBL/GenBank/DDBJ whole genome shotgun (WGS) entry which is preliminary data.</text>
</comment>
<proteinExistence type="predicted"/>
<dbReference type="EMBL" id="JACASE010000017">
    <property type="protein sequence ID" value="KAF6397043.1"/>
    <property type="molecule type" value="Genomic_DNA"/>
</dbReference>
<evidence type="ECO:0000313" key="2">
    <source>
        <dbReference type="EMBL" id="KAF6397043.1"/>
    </source>
</evidence>
<keyword evidence="3" id="KW-1185">Reference proteome</keyword>